<dbReference type="Proteomes" id="UP000015388">
    <property type="component" value="Chromosome"/>
</dbReference>
<dbReference type="PANTHER" id="PTHR30290">
    <property type="entry name" value="PERIPLASMIC BINDING COMPONENT OF ABC TRANSPORTER"/>
    <property type="match status" value="1"/>
</dbReference>
<dbReference type="GO" id="GO:0015833">
    <property type="term" value="P:peptide transport"/>
    <property type="evidence" value="ECO:0007669"/>
    <property type="project" value="TreeGrafter"/>
</dbReference>
<gene>
    <name evidence="4" type="ORF">B841_05215</name>
</gene>
<sequence>MTFRPGLRVAAAMLAAGLLVGCSARPGPAPVVEPEPEPTATTTTTTSRPPSATRTSIGAGVEPLRNGLNPHLVGDSMATVESIADLVLPSAFWRGQMDTNLLVSAEEIDGPAAQTVRYVISPAAQWSDGTPITGADFIYLWRALTTTPGVVDPAGYLAISDIRTSDGGKTVDVDFHQRVDDFRPLFHHLLPSHLAEADASDFATAYFATIPASGGRYMVANVDRARGMITLHRNDRFWGHGAADTDVLSLKEVDSVNQGVDLLRTGQISYLDVVPEETSVAAYELLPDTQVRLVDGPGQLQLTFSVTSDILSAPEARAEFAGLIDVPFIARQAAGRSANLAVPEHIPPNGQPLTLLQEATGGQPLRIAADPAGEQASAAARTLVNVLARAEVDAELVSTDLIDVAGRRLPAGDVDAVVAWSRDDDTRPTAVSPLLCPADPADPRLRNFSGFCAPETQEALSASLAGELDAEQTEAILRGVNQAETLVVPLLDERRVVVLGQGIVGPDPDLNAWTTGLGAASTWKRQEP</sequence>
<feature type="chain" id="PRO_5039441770" description="Solute-binding protein family 5 domain-containing protein" evidence="2">
    <location>
        <begin position="25"/>
        <end position="528"/>
    </location>
</feature>
<dbReference type="OrthoDB" id="9803988at2"/>
<dbReference type="Gene3D" id="3.10.105.10">
    <property type="entry name" value="Dipeptide-binding Protein, Domain 3"/>
    <property type="match status" value="1"/>
</dbReference>
<proteinExistence type="predicted"/>
<dbReference type="Pfam" id="PF00496">
    <property type="entry name" value="SBP_bac_5"/>
    <property type="match status" value="1"/>
</dbReference>
<dbReference type="CDD" id="cd08501">
    <property type="entry name" value="PBP2_Lpqw"/>
    <property type="match status" value="1"/>
</dbReference>
<dbReference type="Gene3D" id="3.40.190.10">
    <property type="entry name" value="Periplasmic binding protein-like II"/>
    <property type="match status" value="1"/>
</dbReference>
<dbReference type="eggNOG" id="COG4166">
    <property type="taxonomic scope" value="Bacteria"/>
</dbReference>
<reference evidence="4 5" key="1">
    <citation type="submission" date="2012-11" db="EMBL/GenBank/DDBJ databases">
        <title>The complete genome sequence of Corynebacterium maris Coryn-1 (=DSM 45190).</title>
        <authorList>
            <person name="Schaffert L."/>
            <person name="Albersmeier A."/>
            <person name="Kalinowski J."/>
            <person name="Ruckert C."/>
        </authorList>
    </citation>
    <scope>NUCLEOTIDE SEQUENCE [LARGE SCALE GENOMIC DNA]</scope>
    <source>
        <strain evidence="5">Coryn-1</strain>
    </source>
</reference>
<protein>
    <recommendedName>
        <fullName evidence="3">Solute-binding protein family 5 domain-containing protein</fullName>
    </recommendedName>
</protein>
<accession>S5TI21</accession>
<feature type="signal peptide" evidence="2">
    <location>
        <begin position="1"/>
        <end position="24"/>
    </location>
</feature>
<feature type="domain" description="Solute-binding protein family 5" evidence="3">
    <location>
        <begin position="114"/>
        <end position="352"/>
    </location>
</feature>
<organism evidence="4 5">
    <name type="scientific">Corynebacterium maris DSM 45190</name>
    <dbReference type="NCBI Taxonomy" id="1224163"/>
    <lineage>
        <taxon>Bacteria</taxon>
        <taxon>Bacillati</taxon>
        <taxon>Actinomycetota</taxon>
        <taxon>Actinomycetes</taxon>
        <taxon>Mycobacteriales</taxon>
        <taxon>Corynebacteriaceae</taxon>
        <taxon>Corynebacterium</taxon>
    </lineage>
</organism>
<evidence type="ECO:0000259" key="3">
    <source>
        <dbReference type="Pfam" id="PF00496"/>
    </source>
</evidence>
<dbReference type="PROSITE" id="PS51257">
    <property type="entry name" value="PROKAR_LIPOPROTEIN"/>
    <property type="match status" value="1"/>
</dbReference>
<evidence type="ECO:0000256" key="1">
    <source>
        <dbReference type="SAM" id="MobiDB-lite"/>
    </source>
</evidence>
<evidence type="ECO:0000313" key="5">
    <source>
        <dbReference type="Proteomes" id="UP000015388"/>
    </source>
</evidence>
<feature type="region of interest" description="Disordered" evidence="1">
    <location>
        <begin position="29"/>
        <end position="61"/>
    </location>
</feature>
<dbReference type="GO" id="GO:1904680">
    <property type="term" value="F:peptide transmembrane transporter activity"/>
    <property type="evidence" value="ECO:0007669"/>
    <property type="project" value="TreeGrafter"/>
</dbReference>
<keyword evidence="5" id="KW-1185">Reference proteome</keyword>
<dbReference type="SUPFAM" id="SSF53850">
    <property type="entry name" value="Periplasmic binding protein-like II"/>
    <property type="match status" value="1"/>
</dbReference>
<dbReference type="PATRIC" id="fig|1224163.3.peg.1045"/>
<dbReference type="PANTHER" id="PTHR30290:SF65">
    <property type="entry name" value="MONOACYL PHOSPHATIDYLINOSITOL TETRAMANNOSIDE-BINDING PROTEIN LPQW-RELATED"/>
    <property type="match status" value="1"/>
</dbReference>
<keyword evidence="2" id="KW-0732">Signal</keyword>
<dbReference type="Gene3D" id="3.90.76.10">
    <property type="entry name" value="Dipeptide-binding Protein, Domain 1"/>
    <property type="match status" value="1"/>
</dbReference>
<dbReference type="HOGENOM" id="CLU_027950_0_0_11"/>
<dbReference type="KEGG" id="cmd:B841_05215"/>
<dbReference type="EMBL" id="CP003924">
    <property type="protein sequence ID" value="AGS34516.1"/>
    <property type="molecule type" value="Genomic_DNA"/>
</dbReference>
<feature type="compositionally biased region" description="Low complexity" evidence="1">
    <location>
        <begin position="38"/>
        <end position="56"/>
    </location>
</feature>
<name>S5TI21_9CORY</name>
<dbReference type="InterPro" id="IPR039424">
    <property type="entry name" value="SBP_5"/>
</dbReference>
<evidence type="ECO:0000313" key="4">
    <source>
        <dbReference type="EMBL" id="AGS34516.1"/>
    </source>
</evidence>
<dbReference type="AlphaFoldDB" id="S5TI21"/>
<dbReference type="RefSeq" id="WP_020934449.1">
    <property type="nucleotide sequence ID" value="NC_021915.1"/>
</dbReference>
<dbReference type="STRING" id="1224163.B841_05215"/>
<dbReference type="InterPro" id="IPR000914">
    <property type="entry name" value="SBP_5_dom"/>
</dbReference>
<evidence type="ECO:0000256" key="2">
    <source>
        <dbReference type="SAM" id="SignalP"/>
    </source>
</evidence>